<name>A0A4R2C2P3_SHIGR</name>
<proteinExistence type="predicted"/>
<dbReference type="RefSeq" id="WP_133037030.1">
    <property type="nucleotide sequence ID" value="NZ_BAABEI010000012.1"/>
</dbReference>
<dbReference type="EMBL" id="SLVX01000045">
    <property type="protein sequence ID" value="TCN32819.1"/>
    <property type="molecule type" value="Genomic_DNA"/>
</dbReference>
<dbReference type="AlphaFoldDB" id="A0A4R2C2P3"/>
<gene>
    <name evidence="1" type="ORF">EV665_14514</name>
</gene>
<reference evidence="1 2" key="1">
    <citation type="submission" date="2019-03" db="EMBL/GenBank/DDBJ databases">
        <title>Genomic Encyclopedia of Type Strains, Phase IV (KMG-IV): sequencing the most valuable type-strain genomes for metagenomic binning, comparative biology and taxonomic classification.</title>
        <authorList>
            <person name="Goeker M."/>
        </authorList>
    </citation>
    <scope>NUCLEOTIDE SEQUENCE [LARGE SCALE GENOMIC DNA]</scope>
    <source>
        <strain evidence="1 2">DSM 18401</strain>
    </source>
</reference>
<protein>
    <submittedName>
        <fullName evidence="1">Uncharacterized protein</fullName>
    </submittedName>
</protein>
<dbReference type="Proteomes" id="UP000295351">
    <property type="component" value="Unassembled WGS sequence"/>
</dbReference>
<evidence type="ECO:0000313" key="1">
    <source>
        <dbReference type="EMBL" id="TCN32819.1"/>
    </source>
</evidence>
<sequence length="165" mass="19259">MTKEEPKKPVRKKRKPGRPRVETIYYVVEIVDWEWSFMFGANVAIDRDGPYSDYRHLQLRGTMLRPAKVKAETVELVFLPDRRLNEGERERDRPIGIGSLNLHRGHLQGIFPMPSDVLPLLLTMLTADKLRYVVMSGEKMRYGNARIQNFRMEMSIDEDDLPAED</sequence>
<accession>A0A4R2C2P3</accession>
<comment type="caution">
    <text evidence="1">The sequence shown here is derived from an EMBL/GenBank/DDBJ whole genome shotgun (WGS) entry which is preliminary data.</text>
</comment>
<keyword evidence="2" id="KW-1185">Reference proteome</keyword>
<organism evidence="1 2">
    <name type="scientific">Shinella granuli</name>
    <dbReference type="NCBI Taxonomy" id="323621"/>
    <lineage>
        <taxon>Bacteria</taxon>
        <taxon>Pseudomonadati</taxon>
        <taxon>Pseudomonadota</taxon>
        <taxon>Alphaproteobacteria</taxon>
        <taxon>Hyphomicrobiales</taxon>
        <taxon>Rhizobiaceae</taxon>
        <taxon>Shinella</taxon>
    </lineage>
</organism>
<evidence type="ECO:0000313" key="2">
    <source>
        <dbReference type="Proteomes" id="UP000295351"/>
    </source>
</evidence>